<proteinExistence type="predicted"/>
<evidence type="ECO:0000313" key="1">
    <source>
        <dbReference type="EMBL" id="SVE46209.1"/>
    </source>
</evidence>
<feature type="non-terminal residue" evidence="1">
    <location>
        <position position="234"/>
    </location>
</feature>
<protein>
    <submittedName>
        <fullName evidence="1">Uncharacterized protein</fullName>
    </submittedName>
</protein>
<feature type="non-terminal residue" evidence="1">
    <location>
        <position position="1"/>
    </location>
</feature>
<gene>
    <name evidence="1" type="ORF">METZ01_LOCUS499063</name>
</gene>
<organism evidence="1">
    <name type="scientific">marine metagenome</name>
    <dbReference type="NCBI Taxonomy" id="408172"/>
    <lineage>
        <taxon>unclassified sequences</taxon>
        <taxon>metagenomes</taxon>
        <taxon>ecological metagenomes</taxon>
    </lineage>
</organism>
<accession>A0A383DPG3</accession>
<sequence>LWDAIQHLNSLNDFGFEIKVLEADYMWVKSGLVHLPNTSTYRQSEIFRDLSPTGTNWYQRSLLYESKTGIFNLNPHMTVEELWPYYHDGKKLPLKDILIRCNGFGPFKIFKGYLNGTPDQIDYNHPFIKDIHFNRELLQKTGDVAEDITMTVHLRRGSGCRWPDKYINEVMSEKSRKLFADKVLDGPRRLRNSVENIPLKRILLDEAEKGTPVRCNQIRRGIIGPIHEFYEDEV</sequence>
<dbReference type="EMBL" id="UINC01218956">
    <property type="protein sequence ID" value="SVE46209.1"/>
    <property type="molecule type" value="Genomic_DNA"/>
</dbReference>
<name>A0A383DPG3_9ZZZZ</name>
<reference evidence="1" key="1">
    <citation type="submission" date="2018-05" db="EMBL/GenBank/DDBJ databases">
        <authorList>
            <person name="Lanie J.A."/>
            <person name="Ng W.-L."/>
            <person name="Kazmierczak K.M."/>
            <person name="Andrzejewski T.M."/>
            <person name="Davidsen T.M."/>
            <person name="Wayne K.J."/>
            <person name="Tettelin H."/>
            <person name="Glass J.I."/>
            <person name="Rusch D."/>
            <person name="Podicherti R."/>
            <person name="Tsui H.-C.T."/>
            <person name="Winkler M.E."/>
        </authorList>
    </citation>
    <scope>NUCLEOTIDE SEQUENCE</scope>
</reference>
<dbReference type="AlphaFoldDB" id="A0A383DPG3"/>